<dbReference type="RefSeq" id="WP_113621998.1">
    <property type="nucleotide sequence ID" value="NZ_CAWQJG010000002.1"/>
</dbReference>
<keyword evidence="1" id="KW-0472">Membrane</keyword>
<keyword evidence="1" id="KW-1133">Transmembrane helix</keyword>
<feature type="transmembrane region" description="Helical" evidence="1">
    <location>
        <begin position="141"/>
        <end position="159"/>
    </location>
</feature>
<feature type="transmembrane region" description="Helical" evidence="1">
    <location>
        <begin position="9"/>
        <end position="27"/>
    </location>
</feature>
<accession>A0AAX1QT03</accession>
<evidence type="ECO:0000313" key="3">
    <source>
        <dbReference type="Proteomes" id="UP000252427"/>
    </source>
</evidence>
<proteinExistence type="predicted"/>
<name>A0AAX1QT03_9VIBR</name>
<feature type="transmembrane region" description="Helical" evidence="1">
    <location>
        <begin position="59"/>
        <end position="81"/>
    </location>
</feature>
<dbReference type="EMBL" id="QKKS01000010">
    <property type="protein sequence ID" value="RBM83384.1"/>
    <property type="molecule type" value="Genomic_DNA"/>
</dbReference>
<reference evidence="2 3" key="1">
    <citation type="submission" date="2018-06" db="EMBL/GenBank/DDBJ databases">
        <title>Draft genome sequences of nine Vibrio sp. clinical isolates from across the United States representing the closest known relative of Vibrio cholerae.</title>
        <authorList>
            <person name="Islam M.T."/>
            <person name="Liang K."/>
            <person name="Im M.S."/>
            <person name="Winkjer J."/>
            <person name="Busby S."/>
            <person name="Batra D."/>
            <person name="Rowe L."/>
            <person name="Tarr C.L."/>
            <person name="Boucher Y."/>
        </authorList>
    </citation>
    <scope>NUCLEOTIDE SEQUENCE [LARGE SCALE GENOMIC DNA]</scope>
    <source>
        <strain evidence="2 3">2016V-1114</strain>
    </source>
</reference>
<keyword evidence="1" id="KW-0812">Transmembrane</keyword>
<gene>
    <name evidence="2" type="ORF">DLR70_06540</name>
</gene>
<evidence type="ECO:0000256" key="1">
    <source>
        <dbReference type="SAM" id="Phobius"/>
    </source>
</evidence>
<dbReference type="AlphaFoldDB" id="A0AAX1QT03"/>
<evidence type="ECO:0000313" key="2">
    <source>
        <dbReference type="EMBL" id="RBM83384.1"/>
    </source>
</evidence>
<organism evidence="2 3">
    <name type="scientific">Vibrio paracholerae</name>
    <dbReference type="NCBI Taxonomy" id="650003"/>
    <lineage>
        <taxon>Bacteria</taxon>
        <taxon>Pseudomonadati</taxon>
        <taxon>Pseudomonadota</taxon>
        <taxon>Gammaproteobacteria</taxon>
        <taxon>Vibrionales</taxon>
        <taxon>Vibrionaceae</taxon>
        <taxon>Vibrio</taxon>
    </lineage>
</organism>
<protein>
    <submittedName>
        <fullName evidence="2">Uncharacterized protein</fullName>
    </submittedName>
</protein>
<dbReference type="Proteomes" id="UP000252427">
    <property type="component" value="Unassembled WGS sequence"/>
</dbReference>
<sequence length="177" mass="20543">MKARLLGQFFISAVITLIFFGVIYHIIEVISTPKYFVFMKIQRMDLLMEYYSQHIRGNLFAGLIAVGGFLMTGKTFILVTMKQNVFDDKKYIETHEKLSKFNSSLQRYAPLIELKDILYLAVYMTVISAIIQLTVGLIPHWIASMISIFFAIWSIVLVIDSLNLIKRNLDYWLNNTQ</sequence>
<comment type="caution">
    <text evidence="2">The sequence shown here is derived from an EMBL/GenBank/DDBJ whole genome shotgun (WGS) entry which is preliminary data.</text>
</comment>
<feature type="transmembrane region" description="Helical" evidence="1">
    <location>
        <begin position="117"/>
        <end position="135"/>
    </location>
</feature>